<keyword evidence="4" id="KW-1185">Reference proteome</keyword>
<feature type="transmembrane region" description="Helical" evidence="2">
    <location>
        <begin position="31"/>
        <end position="53"/>
    </location>
</feature>
<organism evidence="3 4">
    <name type="scientific">Leptospira kemamanensis</name>
    <dbReference type="NCBI Taxonomy" id="2484942"/>
    <lineage>
        <taxon>Bacteria</taxon>
        <taxon>Pseudomonadati</taxon>
        <taxon>Spirochaetota</taxon>
        <taxon>Spirochaetia</taxon>
        <taxon>Leptospirales</taxon>
        <taxon>Leptospiraceae</taxon>
        <taxon>Leptospira</taxon>
    </lineage>
</organism>
<evidence type="ECO:0000313" key="4">
    <source>
        <dbReference type="Proteomes" id="UP000297609"/>
    </source>
</evidence>
<dbReference type="PROSITE" id="PS51257">
    <property type="entry name" value="PROKAR_LIPOPROTEIN"/>
    <property type="match status" value="1"/>
</dbReference>
<keyword evidence="2" id="KW-0812">Transmembrane</keyword>
<keyword evidence="2" id="KW-0472">Membrane</keyword>
<evidence type="ECO:0000313" key="3">
    <source>
        <dbReference type="EMBL" id="TGL51353.1"/>
    </source>
</evidence>
<name>A0A4R9JR72_9LEPT</name>
<sequence length="388" mass="45136">MKRYTIPIIFFAIGVTLQTLFYFSWVSFTLLVVSCLLLTLFLFSLDLQSLPYITEKPSSQKDQEIPTDGVAPKEQKENPTAEVVFDTNLPIPTDVSNLELEEPKPKEILWKMDPVFFARESVRLLERSLFCDTVKEFPFSFTSPKLSSIQYVYFDGKDFKECYWQKSEMLVETDDNPVEWNEWEENQIRDSLPVISKNKRKLYVPLTINANLFGFLCFTSKEGWEQEDIQNFWEETTNLSEKILAKREYAKVTRHPFTKLYTVSHFYQMAKASFEASEKKTLVLFKFIDTNYQSELAIGLNHMGIKQTVLGIGLFQLEEDLYAALIPNERLESFSSFFQQFIEELDQLGYPSEVALGYSNPLIPDLKFDGWIKKAYSSLEESILYHAA</sequence>
<comment type="caution">
    <text evidence="3">The sequence shown here is derived from an EMBL/GenBank/DDBJ whole genome shotgun (WGS) entry which is preliminary data.</text>
</comment>
<dbReference type="AlphaFoldDB" id="A0A4R9JR72"/>
<dbReference type="OrthoDB" id="318752at2"/>
<dbReference type="RefSeq" id="WP_135619637.1">
    <property type="nucleotide sequence ID" value="NZ_RQGG01000032.1"/>
</dbReference>
<dbReference type="EMBL" id="RQGG01000032">
    <property type="protein sequence ID" value="TGL51353.1"/>
    <property type="molecule type" value="Genomic_DNA"/>
</dbReference>
<proteinExistence type="predicted"/>
<accession>A0A4R9JR72</accession>
<reference evidence="3" key="1">
    <citation type="journal article" date="2019" name="PLoS Negl. Trop. Dis.">
        <title>Revisiting the worldwide diversity of Leptospira species in the environment.</title>
        <authorList>
            <person name="Vincent A.T."/>
            <person name="Schiettekatte O."/>
            <person name="Bourhy P."/>
            <person name="Veyrier F.J."/>
            <person name="Picardeau M."/>
        </authorList>
    </citation>
    <scope>NUCLEOTIDE SEQUENCE [LARGE SCALE GENOMIC DNA]</scope>
    <source>
        <strain evidence="3">201702454</strain>
    </source>
</reference>
<feature type="region of interest" description="Disordered" evidence="1">
    <location>
        <begin position="58"/>
        <end position="77"/>
    </location>
</feature>
<gene>
    <name evidence="3" type="ORF">EHQ59_10635</name>
</gene>
<protein>
    <submittedName>
        <fullName evidence="3">Uncharacterized protein</fullName>
    </submittedName>
</protein>
<dbReference type="Proteomes" id="UP000297609">
    <property type="component" value="Unassembled WGS sequence"/>
</dbReference>
<evidence type="ECO:0000256" key="1">
    <source>
        <dbReference type="SAM" id="MobiDB-lite"/>
    </source>
</evidence>
<evidence type="ECO:0000256" key="2">
    <source>
        <dbReference type="SAM" id="Phobius"/>
    </source>
</evidence>
<keyword evidence="2" id="KW-1133">Transmembrane helix</keyword>